<dbReference type="Proteomes" id="UP000270616">
    <property type="component" value="Unassembled WGS sequence"/>
</dbReference>
<comment type="caution">
    <text evidence="1">The sequence shown here is derived from an EMBL/GenBank/DDBJ whole genome shotgun (WGS) entry which is preliminary data.</text>
</comment>
<dbReference type="InterPro" id="IPR027417">
    <property type="entry name" value="P-loop_NTPase"/>
</dbReference>
<proteinExistence type="predicted"/>
<evidence type="ECO:0000313" key="1">
    <source>
        <dbReference type="EMBL" id="ROZ61631.1"/>
    </source>
</evidence>
<evidence type="ECO:0000313" key="2">
    <source>
        <dbReference type="Proteomes" id="UP000270616"/>
    </source>
</evidence>
<protein>
    <recommendedName>
        <fullName evidence="3">ATP-binding protein</fullName>
    </recommendedName>
</protein>
<keyword evidence="2" id="KW-1185">Reference proteome</keyword>
<reference evidence="1 2" key="1">
    <citation type="submission" date="2018-10" db="EMBL/GenBank/DDBJ databases">
        <title>Kocuria sp. M5W7-7, whole genome shotgun sequence.</title>
        <authorList>
            <person name="Tuo L."/>
        </authorList>
    </citation>
    <scope>NUCLEOTIDE SEQUENCE [LARGE SCALE GENOMIC DNA]</scope>
    <source>
        <strain evidence="1 2">M5W7-7</strain>
    </source>
</reference>
<dbReference type="Gene3D" id="3.40.50.300">
    <property type="entry name" value="P-loop containing nucleotide triphosphate hydrolases"/>
    <property type="match status" value="2"/>
</dbReference>
<gene>
    <name evidence="1" type="ORF">EDL96_12810</name>
</gene>
<dbReference type="RefSeq" id="WP_123826627.1">
    <property type="nucleotide sequence ID" value="NZ_RKMF01000020.1"/>
</dbReference>
<dbReference type="SUPFAM" id="SSF52540">
    <property type="entry name" value="P-loop containing nucleoside triphosphate hydrolases"/>
    <property type="match status" value="1"/>
</dbReference>
<organism evidence="1 2">
    <name type="scientific">Kocuria soli</name>
    <dbReference type="NCBI Taxonomy" id="2485125"/>
    <lineage>
        <taxon>Bacteria</taxon>
        <taxon>Bacillati</taxon>
        <taxon>Actinomycetota</taxon>
        <taxon>Actinomycetes</taxon>
        <taxon>Micrococcales</taxon>
        <taxon>Micrococcaceae</taxon>
        <taxon>Kocuria</taxon>
    </lineage>
</organism>
<evidence type="ECO:0008006" key="3">
    <source>
        <dbReference type="Google" id="ProtNLM"/>
    </source>
</evidence>
<sequence length="519" mass="56441">MGKRKSQMRMVSWDAETTRQGRRAVKIAAAKETARLRKEWKTGGAEDPSTGLVKRSFSAGGEARARNLRGSGLVSRPVTREASTFTLAGAFPWVSQSGLGTTRAYIGNVTEGGGMWCLDPWEAYQRELISGMSCVLIGTVGTGKSTTVKAWVKRLVQAGRQAIIMSDAKGEWGIVARALAPAGKDPEITVGVPGRVLNPLDSGRRPASRLDTDGGEVLISDEEWVRMVRSRRSTMMKTIVQILSGESMSGDEKLALSRAITDAETACGEDVAAMTPETSIEESAAAAPTIPDVITALRHPSAETEEFTAGAGRGVANTLTELVEGDLKGLFDGRSTLLFDESLPMLVFNTRPLRSLSPQARKIASHCVSSWAESVFTNRDAGQRVAVYEEGWENLDDVASLERMVAQWKLARDYGLFNILILHKLSDLNRAGDEGTRARVLAESLLADTDIRVVHRQKSDQLKATGELLKLTTSEREEISRAPKGHALWKVGELEGRMVKTVRTKLEGELFDTDHAMTS</sequence>
<dbReference type="EMBL" id="RKMF01000020">
    <property type="protein sequence ID" value="ROZ61631.1"/>
    <property type="molecule type" value="Genomic_DNA"/>
</dbReference>
<dbReference type="AlphaFoldDB" id="A0A3N3ZQL7"/>
<accession>A0A3N3ZQL7</accession>
<dbReference type="OrthoDB" id="9804380at2"/>
<name>A0A3N3ZQL7_9MICC</name>